<keyword evidence="1" id="KW-0472">Membrane</keyword>
<dbReference type="EMBL" id="CP115396">
    <property type="protein sequence ID" value="WBO84104.1"/>
    <property type="molecule type" value="Genomic_DNA"/>
</dbReference>
<accession>A0ABY7PMY0</accession>
<dbReference type="Proteomes" id="UP001211872">
    <property type="component" value="Chromosome"/>
</dbReference>
<organism evidence="2 3">
    <name type="scientific">Hymenobacter yonginensis</name>
    <dbReference type="NCBI Taxonomy" id="748197"/>
    <lineage>
        <taxon>Bacteria</taxon>
        <taxon>Pseudomonadati</taxon>
        <taxon>Bacteroidota</taxon>
        <taxon>Cytophagia</taxon>
        <taxon>Cytophagales</taxon>
        <taxon>Hymenobacteraceae</taxon>
        <taxon>Hymenobacter</taxon>
    </lineage>
</organism>
<keyword evidence="1" id="KW-1133">Transmembrane helix</keyword>
<gene>
    <name evidence="2" type="ORF">O9Z63_17215</name>
</gene>
<sequence>MTLTSPPNHLHTLDEQDAVQQRYLRRISPVIGYIVLLLLLLYVLYSSQVPVPVSKGKPVKKPWSISQGFFYAGCRQKTGTPGPRLSEPARAKPGCIGTGACSPRRLIRIFPRRPLEAVGYACVARIICYYICVA</sequence>
<name>A0ABY7PMY0_9BACT</name>
<proteinExistence type="predicted"/>
<keyword evidence="1" id="KW-0812">Transmembrane</keyword>
<evidence type="ECO:0000313" key="2">
    <source>
        <dbReference type="EMBL" id="WBO84104.1"/>
    </source>
</evidence>
<evidence type="ECO:0000313" key="3">
    <source>
        <dbReference type="Proteomes" id="UP001211872"/>
    </source>
</evidence>
<keyword evidence="3" id="KW-1185">Reference proteome</keyword>
<reference evidence="2 3" key="1">
    <citation type="journal article" date="2011" name="Int. J. Syst. Evol. Microbiol.">
        <title>Hymenobacter yonginensis sp. nov., isolated from a mesotrophic artificial lake.</title>
        <authorList>
            <person name="Joung Y."/>
            <person name="Cho S.H."/>
            <person name="Kim H."/>
            <person name="Kim S.B."/>
            <person name="Joh K."/>
        </authorList>
    </citation>
    <scope>NUCLEOTIDE SEQUENCE [LARGE SCALE GENOMIC DNA]</scope>
    <source>
        <strain evidence="2 3">KCTC 22745</strain>
    </source>
</reference>
<dbReference type="RefSeq" id="WP_270126603.1">
    <property type="nucleotide sequence ID" value="NZ_CP115396.1"/>
</dbReference>
<feature type="transmembrane region" description="Helical" evidence="1">
    <location>
        <begin position="27"/>
        <end position="45"/>
    </location>
</feature>
<evidence type="ECO:0000256" key="1">
    <source>
        <dbReference type="SAM" id="Phobius"/>
    </source>
</evidence>
<protein>
    <submittedName>
        <fullName evidence="2">Uncharacterized protein</fullName>
    </submittedName>
</protein>